<evidence type="ECO:0000313" key="1">
    <source>
        <dbReference type="EMBL" id="KAF5947780.1"/>
    </source>
</evidence>
<accession>A0A7J7H485</accession>
<protein>
    <submittedName>
        <fullName evidence="1">Uncharacterized protein</fullName>
    </submittedName>
</protein>
<dbReference type="AlphaFoldDB" id="A0A7J7H485"/>
<gene>
    <name evidence="1" type="ORF">HYC85_013737</name>
</gene>
<keyword evidence="2" id="KW-1185">Reference proteome</keyword>
<dbReference type="PANTHER" id="PTHR37229:SF2">
    <property type="entry name" value="6,7-DIMETHYL-8-RIBITYLLUMAZINE SYNTHASE"/>
    <property type="match status" value="1"/>
</dbReference>
<comment type="caution">
    <text evidence="1">The sequence shown here is derived from an EMBL/GenBank/DDBJ whole genome shotgun (WGS) entry which is preliminary data.</text>
</comment>
<evidence type="ECO:0000313" key="2">
    <source>
        <dbReference type="Proteomes" id="UP000593564"/>
    </source>
</evidence>
<dbReference type="GO" id="GO:0009941">
    <property type="term" value="C:chloroplast envelope"/>
    <property type="evidence" value="ECO:0007669"/>
    <property type="project" value="TreeGrafter"/>
</dbReference>
<dbReference type="Proteomes" id="UP000593564">
    <property type="component" value="Unassembled WGS sequence"/>
</dbReference>
<name>A0A7J7H485_CAMSI</name>
<sequence length="101" mass="11693">MGKGKRRIGNERGFRCVVVANVRFERWVVDFWGCRQKMAGVDLVMIWRESVRCNNVRALFDELPTPHLVVEITPFLAGPLTEKDYDKAEKLERVIRSSPCV</sequence>
<reference evidence="2" key="1">
    <citation type="journal article" date="2020" name="Nat. Commun.">
        <title>Genome assembly of wild tea tree DASZ reveals pedigree and selection history of tea varieties.</title>
        <authorList>
            <person name="Zhang W."/>
            <person name="Zhang Y."/>
            <person name="Qiu H."/>
            <person name="Guo Y."/>
            <person name="Wan H."/>
            <person name="Zhang X."/>
            <person name="Scossa F."/>
            <person name="Alseekh S."/>
            <person name="Zhang Q."/>
            <person name="Wang P."/>
            <person name="Xu L."/>
            <person name="Schmidt M.H."/>
            <person name="Jia X."/>
            <person name="Li D."/>
            <person name="Zhu A."/>
            <person name="Guo F."/>
            <person name="Chen W."/>
            <person name="Ni D."/>
            <person name="Usadel B."/>
            <person name="Fernie A.R."/>
            <person name="Wen W."/>
        </authorList>
    </citation>
    <scope>NUCLEOTIDE SEQUENCE [LARGE SCALE GENOMIC DNA]</scope>
    <source>
        <strain evidence="2">cv. G240</strain>
    </source>
</reference>
<reference evidence="1 2" key="2">
    <citation type="submission" date="2020-07" db="EMBL/GenBank/DDBJ databases">
        <title>Genome assembly of wild tea tree DASZ reveals pedigree and selection history of tea varieties.</title>
        <authorList>
            <person name="Zhang W."/>
        </authorList>
    </citation>
    <scope>NUCLEOTIDE SEQUENCE [LARGE SCALE GENOMIC DNA]</scope>
    <source>
        <strain evidence="2">cv. G240</strain>
        <tissue evidence="1">Leaf</tissue>
    </source>
</reference>
<organism evidence="1 2">
    <name type="scientific">Camellia sinensis</name>
    <name type="common">Tea plant</name>
    <name type="synonym">Thea sinensis</name>
    <dbReference type="NCBI Taxonomy" id="4442"/>
    <lineage>
        <taxon>Eukaryota</taxon>
        <taxon>Viridiplantae</taxon>
        <taxon>Streptophyta</taxon>
        <taxon>Embryophyta</taxon>
        <taxon>Tracheophyta</taxon>
        <taxon>Spermatophyta</taxon>
        <taxon>Magnoliopsida</taxon>
        <taxon>eudicotyledons</taxon>
        <taxon>Gunneridae</taxon>
        <taxon>Pentapetalae</taxon>
        <taxon>asterids</taxon>
        <taxon>Ericales</taxon>
        <taxon>Theaceae</taxon>
        <taxon>Camellia</taxon>
    </lineage>
</organism>
<dbReference type="EMBL" id="JACBKZ010000006">
    <property type="protein sequence ID" value="KAF5947780.1"/>
    <property type="molecule type" value="Genomic_DNA"/>
</dbReference>
<dbReference type="PANTHER" id="PTHR37229">
    <property type="entry name" value="6,7-DIMETHYL-8-RIBITYLLUMAZINE SYNTHASE"/>
    <property type="match status" value="1"/>
</dbReference>
<proteinExistence type="predicted"/>